<comment type="similarity">
    <text evidence="1">Belongs to the MG439/MG440 family.</text>
</comment>
<evidence type="ECO:0000256" key="2">
    <source>
        <dbReference type="SAM" id="Phobius"/>
    </source>
</evidence>
<evidence type="ECO:0000313" key="4">
    <source>
        <dbReference type="Proteomes" id="UP000289557"/>
    </source>
</evidence>
<name>A0AB38W834_MYCPM</name>
<dbReference type="EMBL" id="LR214945">
    <property type="protein sequence ID" value="VEU56955.1"/>
    <property type="molecule type" value="Genomic_DNA"/>
</dbReference>
<gene>
    <name evidence="3" type="ORF">NCTC10119_00211</name>
</gene>
<protein>
    <submittedName>
        <fullName evidence="3">Lipoprotein</fullName>
    </submittedName>
</protein>
<dbReference type="Proteomes" id="UP000289557">
    <property type="component" value="Chromosome"/>
</dbReference>
<evidence type="ECO:0000313" key="3">
    <source>
        <dbReference type="EMBL" id="VEU56955.1"/>
    </source>
</evidence>
<organism evidence="3 4">
    <name type="scientific">Mycoplasmoides pneumoniae</name>
    <name type="common">Mycoplasma pneumoniae</name>
    <dbReference type="NCBI Taxonomy" id="2104"/>
    <lineage>
        <taxon>Bacteria</taxon>
        <taxon>Bacillati</taxon>
        <taxon>Mycoplasmatota</taxon>
        <taxon>Mycoplasmoidales</taxon>
        <taxon>Mycoplasmoidaceae</taxon>
        <taxon>Mycoplasmoides</taxon>
    </lineage>
</organism>
<dbReference type="InterPro" id="IPR001595">
    <property type="entry name" value="Lipoprotein_3"/>
</dbReference>
<keyword evidence="2" id="KW-1133">Transmembrane helix</keyword>
<feature type="transmembrane region" description="Helical" evidence="2">
    <location>
        <begin position="6"/>
        <end position="26"/>
    </location>
</feature>
<proteinExistence type="inferred from homology"/>
<feature type="transmembrane region" description="Helical" evidence="2">
    <location>
        <begin position="47"/>
        <end position="70"/>
    </location>
</feature>
<dbReference type="AlphaFoldDB" id="A0AB38W834"/>
<dbReference type="Pfam" id="PF00938">
    <property type="entry name" value="Lipoprotein_3"/>
    <property type="match status" value="1"/>
</dbReference>
<keyword evidence="3" id="KW-0449">Lipoprotein</keyword>
<keyword evidence="2" id="KW-0472">Membrane</keyword>
<reference evidence="3 4" key="1">
    <citation type="submission" date="2019-01" db="EMBL/GenBank/DDBJ databases">
        <authorList>
            <consortium name="Pathogen Informatics"/>
        </authorList>
    </citation>
    <scope>NUCLEOTIDE SEQUENCE [LARGE SCALE GENOMIC DNA]</scope>
    <source>
        <strain evidence="3 4">NCTC10119</strain>
    </source>
</reference>
<accession>A0AB38W834</accession>
<keyword evidence="2" id="KW-0812">Transmembrane</keyword>
<evidence type="ECO:0000256" key="1">
    <source>
        <dbReference type="ARBA" id="ARBA00010160"/>
    </source>
</evidence>
<sequence length="294" mass="34297">MIENFSFLINVQTEISISFPFLKLLFQKKKKNKIKELFLLLMRKKRLLSRISFSSLFLLCGTVLSAYTGIQADLRNLIKETTKKDIDVYKAIKTTEGKKNIITSLKKSYEVNPKDTTKLLLDAWKQSFEKGELGIPDLDFEDVIYPKTSEPFKFERKVDHFQMTYQSFKGLSIEAKLSYNFNWFGDYSSGGFTAKKGDKHYFDLFLKIKSNSDPKKQFTTEKFLTKEEKNKVNGKEITRNLEWIEFSASLSWLIKGKDDVSQKSVKQFLSSYANNTSGYSRDINLFIYLEYLIK</sequence>